<evidence type="ECO:0000313" key="2">
    <source>
        <dbReference type="EMBL" id="VVC42174.1"/>
    </source>
</evidence>
<sequence length="190" mass="21407">MSDPSDQSEEQSSNKDRTSDSEKTDDDVSFKDRMKKKMSKTQSKSTKSKSRIMNVKKKKSDTNADGGAAEIADLIEAIVVANVSLVDLKEGYYSDLRYLVPPPEQNKNHLECQGIVNRKLREMHDAIDEINRTLDAVNLSVFECNRLPSEVSESPTVSDLAKCAKMPLRGRLLKPDTGITMKTYRHKKKK</sequence>
<feature type="region of interest" description="Disordered" evidence="1">
    <location>
        <begin position="1"/>
        <end position="64"/>
    </location>
</feature>
<accession>A0A5E4NBE8</accession>
<proteinExistence type="predicted"/>
<keyword evidence="3" id="KW-1185">Reference proteome</keyword>
<feature type="compositionally biased region" description="Basic residues" evidence="1">
    <location>
        <begin position="46"/>
        <end position="59"/>
    </location>
</feature>
<dbReference type="EMBL" id="CABPRJ010001940">
    <property type="protein sequence ID" value="VVC42174.1"/>
    <property type="molecule type" value="Genomic_DNA"/>
</dbReference>
<dbReference type="Proteomes" id="UP000325440">
    <property type="component" value="Unassembled WGS sequence"/>
</dbReference>
<gene>
    <name evidence="2" type="ORF">CINCED_3A006169</name>
</gene>
<evidence type="ECO:0000313" key="3">
    <source>
        <dbReference type="Proteomes" id="UP000325440"/>
    </source>
</evidence>
<organism evidence="2 3">
    <name type="scientific">Cinara cedri</name>
    <dbReference type="NCBI Taxonomy" id="506608"/>
    <lineage>
        <taxon>Eukaryota</taxon>
        <taxon>Metazoa</taxon>
        <taxon>Ecdysozoa</taxon>
        <taxon>Arthropoda</taxon>
        <taxon>Hexapoda</taxon>
        <taxon>Insecta</taxon>
        <taxon>Pterygota</taxon>
        <taxon>Neoptera</taxon>
        <taxon>Paraneoptera</taxon>
        <taxon>Hemiptera</taxon>
        <taxon>Sternorrhyncha</taxon>
        <taxon>Aphidomorpha</taxon>
        <taxon>Aphidoidea</taxon>
        <taxon>Aphididae</taxon>
        <taxon>Lachninae</taxon>
        <taxon>Cinara</taxon>
    </lineage>
</organism>
<reference evidence="2 3" key="1">
    <citation type="submission" date="2019-08" db="EMBL/GenBank/DDBJ databases">
        <authorList>
            <person name="Alioto T."/>
            <person name="Alioto T."/>
            <person name="Gomez Garrido J."/>
        </authorList>
    </citation>
    <scope>NUCLEOTIDE SEQUENCE [LARGE SCALE GENOMIC DNA]</scope>
</reference>
<protein>
    <submittedName>
        <fullName evidence="2">Uncharacterized protein</fullName>
    </submittedName>
</protein>
<name>A0A5E4NBE8_9HEMI</name>
<feature type="compositionally biased region" description="Basic and acidic residues" evidence="1">
    <location>
        <begin position="12"/>
        <end position="32"/>
    </location>
</feature>
<dbReference type="AlphaFoldDB" id="A0A5E4NBE8"/>
<evidence type="ECO:0000256" key="1">
    <source>
        <dbReference type="SAM" id="MobiDB-lite"/>
    </source>
</evidence>